<evidence type="ECO:0000256" key="4">
    <source>
        <dbReference type="ARBA" id="ARBA00023136"/>
    </source>
</evidence>
<dbReference type="RefSeq" id="WP_046145208.1">
    <property type="nucleotide sequence ID" value="NZ_KQ033912.1"/>
</dbReference>
<keyword evidence="5" id="KW-0998">Cell outer membrane</keyword>
<accession>A0A0F5JPA2</accession>
<dbReference type="HOGENOM" id="CLU_015553_0_1_10"/>
<dbReference type="AlphaFoldDB" id="A0A0F5JPA2"/>
<dbReference type="Gene3D" id="1.25.40.390">
    <property type="match status" value="1"/>
</dbReference>
<feature type="domain" description="RagB/SusD" evidence="6">
    <location>
        <begin position="320"/>
        <end position="621"/>
    </location>
</feature>
<organism evidence="8 9">
    <name type="scientific">Parabacteroides goldsteinii DSM 19448 = WAL 12034</name>
    <dbReference type="NCBI Taxonomy" id="927665"/>
    <lineage>
        <taxon>Bacteria</taxon>
        <taxon>Pseudomonadati</taxon>
        <taxon>Bacteroidota</taxon>
        <taxon>Bacteroidia</taxon>
        <taxon>Bacteroidales</taxon>
        <taxon>Tannerellaceae</taxon>
        <taxon>Parabacteroides</taxon>
    </lineage>
</organism>
<keyword evidence="3" id="KW-0732">Signal</keyword>
<dbReference type="Proteomes" id="UP000033047">
    <property type="component" value="Unassembled WGS sequence"/>
</dbReference>
<dbReference type="PROSITE" id="PS51257">
    <property type="entry name" value="PROKAR_LIPOPROTEIN"/>
    <property type="match status" value="1"/>
</dbReference>
<reference evidence="8 9" key="1">
    <citation type="submission" date="2013-04" db="EMBL/GenBank/DDBJ databases">
        <title>The Genome Sequence of Parabacteroides goldsteinii DSM 19448.</title>
        <authorList>
            <consortium name="The Broad Institute Genomics Platform"/>
            <person name="Earl A."/>
            <person name="Ward D."/>
            <person name="Feldgarden M."/>
            <person name="Gevers D."/>
            <person name="Martens E."/>
            <person name="Sakamoto M."/>
            <person name="Benno Y."/>
            <person name="Song Y."/>
            <person name="Liu C."/>
            <person name="Lee J."/>
            <person name="Bolanos M."/>
            <person name="Vaisanen M.L."/>
            <person name="Finegold S.M."/>
            <person name="Walker B."/>
            <person name="Young S."/>
            <person name="Zeng Q."/>
            <person name="Gargeya S."/>
            <person name="Fitzgerald M."/>
            <person name="Haas B."/>
            <person name="Abouelleil A."/>
            <person name="Allen A.W."/>
            <person name="Alvarado L."/>
            <person name="Arachchi H.M."/>
            <person name="Berlin A.M."/>
            <person name="Chapman S.B."/>
            <person name="Gainer-Dewar J."/>
            <person name="Goldberg J."/>
            <person name="Griggs A."/>
            <person name="Gujja S."/>
            <person name="Hansen M."/>
            <person name="Howarth C."/>
            <person name="Imamovic A."/>
            <person name="Ireland A."/>
            <person name="Larimer J."/>
            <person name="McCowan C."/>
            <person name="Murphy C."/>
            <person name="Pearson M."/>
            <person name="Poon T.W."/>
            <person name="Priest M."/>
            <person name="Roberts A."/>
            <person name="Saif S."/>
            <person name="Shea T."/>
            <person name="Sisk P."/>
            <person name="Sykes S."/>
            <person name="Wortman J."/>
            <person name="Nusbaum C."/>
            <person name="Birren B."/>
        </authorList>
    </citation>
    <scope>NUCLEOTIDE SEQUENCE [LARGE SCALE GENOMIC DNA]</scope>
    <source>
        <strain evidence="8 9">DSM 19448</strain>
    </source>
</reference>
<evidence type="ECO:0000256" key="3">
    <source>
        <dbReference type="ARBA" id="ARBA00022729"/>
    </source>
</evidence>
<feature type="domain" description="SusD-like N-terminal" evidence="7">
    <location>
        <begin position="89"/>
        <end position="229"/>
    </location>
</feature>
<dbReference type="InterPro" id="IPR012944">
    <property type="entry name" value="SusD_RagB_dom"/>
</dbReference>
<name>A0A0F5JPA2_9BACT</name>
<dbReference type="PATRIC" id="fig|927665.4.peg.517"/>
<keyword evidence="4" id="KW-0472">Membrane</keyword>
<evidence type="ECO:0000259" key="7">
    <source>
        <dbReference type="Pfam" id="PF14322"/>
    </source>
</evidence>
<evidence type="ECO:0008006" key="10">
    <source>
        <dbReference type="Google" id="ProtNLM"/>
    </source>
</evidence>
<protein>
    <recommendedName>
        <fullName evidence="10">RagB/SusD domain-containing protein</fullName>
    </recommendedName>
</protein>
<gene>
    <name evidence="8" type="ORF">HMPREF1535_00514</name>
</gene>
<dbReference type="Pfam" id="PF14322">
    <property type="entry name" value="SusD-like_3"/>
    <property type="match status" value="1"/>
</dbReference>
<proteinExistence type="inferred from homology"/>
<dbReference type="InterPro" id="IPR033985">
    <property type="entry name" value="SusD-like_N"/>
</dbReference>
<evidence type="ECO:0000259" key="6">
    <source>
        <dbReference type="Pfam" id="PF07980"/>
    </source>
</evidence>
<evidence type="ECO:0000313" key="9">
    <source>
        <dbReference type="Proteomes" id="UP000033047"/>
    </source>
</evidence>
<comment type="subcellular location">
    <subcellularLocation>
        <location evidence="1">Cell outer membrane</location>
    </subcellularLocation>
</comment>
<dbReference type="STRING" id="927665.HMPREF1535_00514"/>
<evidence type="ECO:0000256" key="5">
    <source>
        <dbReference type="ARBA" id="ARBA00023237"/>
    </source>
</evidence>
<evidence type="ECO:0000256" key="2">
    <source>
        <dbReference type="ARBA" id="ARBA00006275"/>
    </source>
</evidence>
<evidence type="ECO:0000256" key="1">
    <source>
        <dbReference type="ARBA" id="ARBA00004442"/>
    </source>
</evidence>
<dbReference type="GO" id="GO:0009279">
    <property type="term" value="C:cell outer membrane"/>
    <property type="evidence" value="ECO:0007669"/>
    <property type="project" value="UniProtKB-SubCell"/>
</dbReference>
<dbReference type="Pfam" id="PF07980">
    <property type="entry name" value="SusD_RagB"/>
    <property type="match status" value="1"/>
</dbReference>
<evidence type="ECO:0000313" key="8">
    <source>
        <dbReference type="EMBL" id="KKB59430.1"/>
    </source>
</evidence>
<comment type="caution">
    <text evidence="8">The sequence shown here is derived from an EMBL/GenBank/DDBJ whole genome shotgun (WGS) entry which is preliminary data.</text>
</comment>
<dbReference type="EMBL" id="AQHV01000002">
    <property type="protein sequence ID" value="KKB59430.1"/>
    <property type="molecule type" value="Genomic_DNA"/>
</dbReference>
<comment type="similarity">
    <text evidence="2">Belongs to the SusD family.</text>
</comment>
<dbReference type="SUPFAM" id="SSF48452">
    <property type="entry name" value="TPR-like"/>
    <property type="match status" value="1"/>
</dbReference>
<sequence length="621" mass="69344">MKKRNIFLGVILAFSLTSCFDMDKMPEGVLSTAQPFSSTGEMRNYLDMFYQIGNPKYEDDKIKVNFGNGLRGQDFGAGGSGDGIAGSDINSDNMSSSSVSSRLVGETTLSGAAKLTNYTAIRNLNFLLANLDNCVEQGSPDYDQYVGEAYYFRAWYYYRMFVDYGPLTWVSTPLDPNEEEMQLPRDSRTVVADSILADLDKAISYLGIQNNSASMRVHKDVARALKSEVALFEGTWEKYHKAKGDKFFDPSVTDEKIRGYFTQAADAAKDVMDRGVWKIYSTGNELDDYRQMFQTTDLSANSEVLWFKMYDGDQVGNSVNRYLNQGGGSIGVTASLIDDYLTKDGKPFIGAALVNAKKVFGDELLPTVRDPRLSQTICTPGQQLRPDDLPPYYVVPPLIGTSSYNQNMTGYSLLKYVQIDYTGSLDAEAKGATPAIQFRYADILLNYAEALAELDGAANSQKIIVALQPLRDRVGMPAVDFDREYNQEADYPFRHLDKYIQAVRRERRIEKACEGRRLEDILRWAAAEELIVGKWPKGALFTGSNLENHPAFGGKLVYDQASGNNLFLTGKPGDALRYVVPSNPAGYEQGWRFNIGRDYLLPIQPRMLSLTGGKWEQNPGW</sequence>
<dbReference type="InterPro" id="IPR011990">
    <property type="entry name" value="TPR-like_helical_dom_sf"/>
</dbReference>